<protein>
    <recommendedName>
        <fullName evidence="1">C2H2-type domain-containing protein</fullName>
    </recommendedName>
</protein>
<dbReference type="Proteomes" id="UP000008281">
    <property type="component" value="Unassembled WGS sequence"/>
</dbReference>
<dbReference type="FunCoup" id="E3NTE5">
    <property type="interactions" value="547"/>
</dbReference>
<dbReference type="AlphaFoldDB" id="E3NTE5"/>
<feature type="domain" description="C2H2-type" evidence="1">
    <location>
        <begin position="7"/>
        <end position="28"/>
    </location>
</feature>
<reference evidence="2" key="1">
    <citation type="submission" date="2007-07" db="EMBL/GenBank/DDBJ databases">
        <title>PCAP assembly of the Caenorhabditis remanei genome.</title>
        <authorList>
            <consortium name="The Caenorhabditis remanei Sequencing Consortium"/>
            <person name="Wilson R.K."/>
        </authorList>
    </citation>
    <scope>NUCLEOTIDE SEQUENCE [LARGE SCALE GENOMIC DNA]</scope>
    <source>
        <strain evidence="2">PB4641</strain>
    </source>
</reference>
<accession>E3NTE5</accession>
<dbReference type="OMA" id="VRAKTCP"/>
<dbReference type="OrthoDB" id="5849548at2759"/>
<gene>
    <name evidence="2" type="ORF">CRE_07171</name>
</gene>
<evidence type="ECO:0000259" key="1">
    <source>
        <dbReference type="PROSITE" id="PS00028"/>
    </source>
</evidence>
<dbReference type="InterPro" id="IPR013087">
    <property type="entry name" value="Znf_C2H2_type"/>
</dbReference>
<dbReference type="InParanoid" id="E3NTE5"/>
<sequence length="158" mass="18586">MSFSSYCQECDSHFDAPCTRNKHVAVAHNGVMPPNPEISEELFYTMNSHVPQVRSRTCPICLEHFPSLHSCIYHVDIDHSLFHYIWKAEISEWERLVEAVFPGGLNFVRKLYSKRLPYAYFQHRQSRRMDCECCDVPLSDLEEHEENESLFYDLFGYG</sequence>
<organism evidence="3">
    <name type="scientific">Caenorhabditis remanei</name>
    <name type="common">Caenorhabditis vulgaris</name>
    <dbReference type="NCBI Taxonomy" id="31234"/>
    <lineage>
        <taxon>Eukaryota</taxon>
        <taxon>Metazoa</taxon>
        <taxon>Ecdysozoa</taxon>
        <taxon>Nematoda</taxon>
        <taxon>Chromadorea</taxon>
        <taxon>Rhabditida</taxon>
        <taxon>Rhabditina</taxon>
        <taxon>Rhabditomorpha</taxon>
        <taxon>Rhabditoidea</taxon>
        <taxon>Rhabditidae</taxon>
        <taxon>Peloderinae</taxon>
        <taxon>Caenorhabditis</taxon>
    </lineage>
</organism>
<dbReference type="EMBL" id="DS270172">
    <property type="protein sequence ID" value="EFO91919.1"/>
    <property type="molecule type" value="Genomic_DNA"/>
</dbReference>
<proteinExistence type="predicted"/>
<evidence type="ECO:0000313" key="3">
    <source>
        <dbReference type="Proteomes" id="UP000008281"/>
    </source>
</evidence>
<evidence type="ECO:0000313" key="2">
    <source>
        <dbReference type="EMBL" id="EFO91919.1"/>
    </source>
</evidence>
<dbReference type="PROSITE" id="PS00028">
    <property type="entry name" value="ZINC_FINGER_C2H2_1"/>
    <property type="match status" value="1"/>
</dbReference>
<keyword evidence="3" id="KW-1185">Reference proteome</keyword>
<dbReference type="HOGENOM" id="CLU_141210_0_0_1"/>
<name>E3NTE5_CAERE</name>